<evidence type="ECO:0000313" key="1">
    <source>
        <dbReference type="EMBL" id="KZV78823.1"/>
    </source>
</evidence>
<proteinExistence type="predicted"/>
<protein>
    <submittedName>
        <fullName evidence="1">Uncharacterized protein</fullName>
    </submittedName>
</protein>
<evidence type="ECO:0000313" key="2">
    <source>
        <dbReference type="Proteomes" id="UP000077266"/>
    </source>
</evidence>
<keyword evidence="2" id="KW-1185">Reference proteome</keyword>
<organism evidence="1 2">
    <name type="scientific">Exidia glandulosa HHB12029</name>
    <dbReference type="NCBI Taxonomy" id="1314781"/>
    <lineage>
        <taxon>Eukaryota</taxon>
        <taxon>Fungi</taxon>
        <taxon>Dikarya</taxon>
        <taxon>Basidiomycota</taxon>
        <taxon>Agaricomycotina</taxon>
        <taxon>Agaricomycetes</taxon>
        <taxon>Auriculariales</taxon>
        <taxon>Exidiaceae</taxon>
        <taxon>Exidia</taxon>
    </lineage>
</organism>
<accession>A0A166N704</accession>
<name>A0A166N704_EXIGL</name>
<sequence>MAKIGSDLAQDIFPTSRSSELLSLTSCGYMDILMTLIVGPVDRSESMGVELVTKPRQSYNIYTSFGHSVPEFCCSSDGPLFGLASHVAPRGQLPGLVDVAMGYQPRQRASRSSPRLVIHVYVLRSRTVRLRGYEFGLARVEPVTDPRVLHRRSTCADIVIGFYRGLSFGRSVEIQSPLTVVSVNWVLLISGRHSHRQQRWTLTIQIPDSVIRALELRQLKTGYRSPCTSSVPFGDGDSHPFNVASWPPCPVQTSSTTLCRASASTPVTWNLLADAQGLSLQDWTSTSCCLYARCCLHSPSLPPCATHVPRYWRADIHVSYSSLCLVSDVSRGADLVTEPDLSSAPTLAHGPEDLRCADYYVQQYRESRPVTREMLALGGMDCQPQVMVRTLFVRSCLLSHRSRPAGRAYLAQMLRNSCLMLSNRVDIRSKRRSRVYNVLDERIMRWTSGAEVSCFRRRIRIPTPGLAANLVRRSSTSGAGHGNSTRPTLFHAFPYGIHSL</sequence>
<dbReference type="Proteomes" id="UP000077266">
    <property type="component" value="Unassembled WGS sequence"/>
</dbReference>
<gene>
    <name evidence="1" type="ORF">EXIGLDRAFT_757408</name>
</gene>
<dbReference type="AlphaFoldDB" id="A0A166N704"/>
<dbReference type="EMBL" id="KV426752">
    <property type="protein sequence ID" value="KZV78823.1"/>
    <property type="molecule type" value="Genomic_DNA"/>
</dbReference>
<dbReference type="InParanoid" id="A0A166N704"/>
<reference evidence="1 2" key="1">
    <citation type="journal article" date="2016" name="Mol. Biol. Evol.">
        <title>Comparative Genomics of Early-Diverging Mushroom-Forming Fungi Provides Insights into the Origins of Lignocellulose Decay Capabilities.</title>
        <authorList>
            <person name="Nagy L.G."/>
            <person name="Riley R."/>
            <person name="Tritt A."/>
            <person name="Adam C."/>
            <person name="Daum C."/>
            <person name="Floudas D."/>
            <person name="Sun H."/>
            <person name="Yadav J.S."/>
            <person name="Pangilinan J."/>
            <person name="Larsson K.H."/>
            <person name="Matsuura K."/>
            <person name="Barry K."/>
            <person name="Labutti K."/>
            <person name="Kuo R."/>
            <person name="Ohm R.A."/>
            <person name="Bhattacharya S.S."/>
            <person name="Shirouzu T."/>
            <person name="Yoshinaga Y."/>
            <person name="Martin F.M."/>
            <person name="Grigoriev I.V."/>
            <person name="Hibbett D.S."/>
        </authorList>
    </citation>
    <scope>NUCLEOTIDE SEQUENCE [LARGE SCALE GENOMIC DNA]</scope>
    <source>
        <strain evidence="1 2">HHB12029</strain>
    </source>
</reference>